<evidence type="ECO:0000256" key="1">
    <source>
        <dbReference type="SAM" id="MobiDB-lite"/>
    </source>
</evidence>
<dbReference type="GO" id="GO:0043248">
    <property type="term" value="P:proteasome assembly"/>
    <property type="evidence" value="ECO:0007669"/>
    <property type="project" value="TreeGrafter"/>
</dbReference>
<dbReference type="AlphaFoldDB" id="A0A139IJ64"/>
<feature type="region of interest" description="Disordered" evidence="1">
    <location>
        <begin position="403"/>
        <end position="428"/>
    </location>
</feature>
<comment type="caution">
    <text evidence="2">The sequence shown here is derived from an EMBL/GenBank/DDBJ whole genome shotgun (WGS) entry which is preliminary data.</text>
</comment>
<keyword evidence="3" id="KW-1185">Reference proteome</keyword>
<reference evidence="2 3" key="1">
    <citation type="submission" date="2015-07" db="EMBL/GenBank/DDBJ databases">
        <title>Comparative genomics of the Sigatoka disease complex on banana suggests a link between parallel evolutionary changes in Pseudocercospora fijiensis and Pseudocercospora eumusae and increased virulence on the banana host.</title>
        <authorList>
            <person name="Chang T.-C."/>
            <person name="Salvucci A."/>
            <person name="Crous P.W."/>
            <person name="Stergiopoulos I."/>
        </authorList>
    </citation>
    <scope>NUCLEOTIDE SEQUENCE [LARGE SCALE GENOMIC DNA]</scope>
    <source>
        <strain evidence="2 3">CBS 116634</strain>
    </source>
</reference>
<feature type="compositionally biased region" description="Polar residues" evidence="1">
    <location>
        <begin position="405"/>
        <end position="416"/>
    </location>
</feature>
<dbReference type="InterPro" id="IPR038816">
    <property type="entry name" value="Stationary_phase_5"/>
</dbReference>
<proteinExistence type="predicted"/>
<dbReference type="OrthoDB" id="5415241at2759"/>
<evidence type="ECO:0000313" key="2">
    <source>
        <dbReference type="EMBL" id="KXT14586.1"/>
    </source>
</evidence>
<evidence type="ECO:0000313" key="3">
    <source>
        <dbReference type="Proteomes" id="UP000073492"/>
    </source>
</evidence>
<dbReference type="Proteomes" id="UP000073492">
    <property type="component" value="Unassembled WGS sequence"/>
</dbReference>
<gene>
    <name evidence="2" type="ORF">AC579_3708</name>
</gene>
<organism evidence="2 3">
    <name type="scientific">Pseudocercospora musae</name>
    <dbReference type="NCBI Taxonomy" id="113226"/>
    <lineage>
        <taxon>Eukaryota</taxon>
        <taxon>Fungi</taxon>
        <taxon>Dikarya</taxon>
        <taxon>Ascomycota</taxon>
        <taxon>Pezizomycotina</taxon>
        <taxon>Dothideomycetes</taxon>
        <taxon>Dothideomycetidae</taxon>
        <taxon>Mycosphaerellales</taxon>
        <taxon>Mycosphaerellaceae</taxon>
        <taxon>Pseudocercospora</taxon>
    </lineage>
</organism>
<accession>A0A139IJ64</accession>
<evidence type="ECO:0008006" key="4">
    <source>
        <dbReference type="Google" id="ProtNLM"/>
    </source>
</evidence>
<dbReference type="PANTHER" id="PTHR42342">
    <property type="entry name" value="STATIONARY PHASE PROTEIN 5"/>
    <property type="match status" value="1"/>
</dbReference>
<dbReference type="STRING" id="113226.A0A139IJ64"/>
<dbReference type="GO" id="GO:0070628">
    <property type="term" value="F:proteasome binding"/>
    <property type="evidence" value="ECO:0007669"/>
    <property type="project" value="InterPro"/>
</dbReference>
<feature type="compositionally biased region" description="Basic and acidic residues" evidence="1">
    <location>
        <begin position="417"/>
        <end position="426"/>
    </location>
</feature>
<protein>
    <recommendedName>
        <fullName evidence="4">Casein kinase II beta 2 subunit</fullName>
    </recommendedName>
</protein>
<name>A0A139IJ64_9PEZI</name>
<dbReference type="EMBL" id="LFZO01000078">
    <property type="protein sequence ID" value="KXT14586.1"/>
    <property type="molecule type" value="Genomic_DNA"/>
</dbReference>
<sequence length="449" mass="49001">MPPIAMHWHSLLARHAKSLKAAASKAIRALDAQLGGQRAPALEVVRNTPKQPLHPLARIRQSQSRDYSTARRWLNGSLRQFSSASGGKAGVRFDRSSFPKSQIGSFVQSSSGRAPFASTLRPNLTGGSLGRSAGGYAYGAGHGSKRFFSHAPAVQAQVVQNVSQAVRAFFTSGQKAQFDGVDQHGNKRFKAVSALQEESGRQMRSVPKATPGSWVDFRINPTITALTCLSEMAGFDLTSSVDQADHLNTDGLLNVLSVDFSRSLKDLAAVLNDLKRLSALGDLPITYEGQNIRVHFPGCPAEIVERLCEELNVQRGTVVQDAAFDTFAGTEIALLFPFAPSNESSLTGESDGAEFFESKKRMKPYDPYVISLDDMLSDDESARYSTQSATGFEDVLASEDMQKPWLSSPSASQSVRTARENHRSDDSPLEYQGFEGIYRFIEELDSARR</sequence>
<dbReference type="PANTHER" id="PTHR42342:SF1">
    <property type="entry name" value="STATIONARY PHASE PROTEIN 5"/>
    <property type="match status" value="1"/>
</dbReference>